<name>A0A6J4HNF8_9CHLR</name>
<dbReference type="PANTHER" id="PTHR43421:SF1">
    <property type="entry name" value="METALLOPROTEASE PMBA"/>
    <property type="match status" value="1"/>
</dbReference>
<reference evidence="2" key="1">
    <citation type="submission" date="2020-02" db="EMBL/GenBank/DDBJ databases">
        <authorList>
            <person name="Meier V. D."/>
        </authorList>
    </citation>
    <scope>NUCLEOTIDE SEQUENCE</scope>
    <source>
        <strain evidence="2">AVDCRST_MAG26</strain>
    </source>
</reference>
<dbReference type="GO" id="GO:0006508">
    <property type="term" value="P:proteolysis"/>
    <property type="evidence" value="ECO:0007669"/>
    <property type="project" value="InterPro"/>
</dbReference>
<gene>
    <name evidence="2" type="ORF">AVDCRST_MAG26-812</name>
</gene>
<dbReference type="PANTHER" id="PTHR43421">
    <property type="entry name" value="METALLOPROTEASE PMBA"/>
    <property type="match status" value="1"/>
</dbReference>
<dbReference type="GO" id="GO:0008237">
    <property type="term" value="F:metallopeptidase activity"/>
    <property type="evidence" value="ECO:0007669"/>
    <property type="project" value="InterPro"/>
</dbReference>
<dbReference type="InterPro" id="IPR045569">
    <property type="entry name" value="Metalloprtase-TldD/E_C"/>
</dbReference>
<dbReference type="AlphaFoldDB" id="A0A6J4HNF8"/>
<dbReference type="Pfam" id="PF19289">
    <property type="entry name" value="PmbA_TldD_3rd"/>
    <property type="match status" value="1"/>
</dbReference>
<dbReference type="InterPro" id="IPR036059">
    <property type="entry name" value="TldD/PmbA_sf"/>
</dbReference>
<evidence type="ECO:0000259" key="1">
    <source>
        <dbReference type="Pfam" id="PF19289"/>
    </source>
</evidence>
<protein>
    <recommendedName>
        <fullName evidence="1">Metalloprotease TldD/E C-terminal domain-containing protein</fullName>
    </recommendedName>
</protein>
<sequence length="433" mass="47679">MAYIDDIQAAFDRIGDIDEYRLLLGGSRGAGVGIRDNDVGSVYSPVSFSDNISGSFLVQWHDGRLSRGNLDGNSLLRFDQVVATAREAAYADPDAAQFLGPQEVHHVVLHSPDVPPLLDERSNYLLETVRLLQEIAACHDVETLNGGVTANVSESFVRTSRGLDLRVEGSIFSYAASFDGVIGDGFRRRSVVDEAEVITNIERVAEYLQRLRTPAVEPPPGMFSVMLHPNVAYSFFDFFVWGNMGGAAVFHGQSAWRREDFVNHAQVMREDLTVRIEPWKHLGPGSFGWTAEGLPSQPQIYIDQGRLVTPSLDLKFARRLDLPPVTPPSNRHSVEFSARIDEPLEQAQAGIDNGVLVLSVLGLHTQDRSSGNYSVSAPQALLVRDGETQGRVKVTLSGNFFDHLRDDALSLVRFPGQESPGFCFPVRVAFEAI</sequence>
<organism evidence="2">
    <name type="scientific">uncultured Chloroflexia bacterium</name>
    <dbReference type="NCBI Taxonomy" id="1672391"/>
    <lineage>
        <taxon>Bacteria</taxon>
        <taxon>Bacillati</taxon>
        <taxon>Chloroflexota</taxon>
        <taxon>Chloroflexia</taxon>
        <taxon>environmental samples</taxon>
    </lineage>
</organism>
<proteinExistence type="predicted"/>
<dbReference type="InterPro" id="IPR047657">
    <property type="entry name" value="PmbA"/>
</dbReference>
<accession>A0A6J4HNF8</accession>
<dbReference type="EMBL" id="CADCTK010000195">
    <property type="protein sequence ID" value="CAA9227371.1"/>
    <property type="molecule type" value="Genomic_DNA"/>
</dbReference>
<dbReference type="GO" id="GO:0005829">
    <property type="term" value="C:cytosol"/>
    <property type="evidence" value="ECO:0007669"/>
    <property type="project" value="TreeGrafter"/>
</dbReference>
<feature type="domain" description="Metalloprotease TldD/E C-terminal" evidence="1">
    <location>
        <begin position="221"/>
        <end position="405"/>
    </location>
</feature>
<dbReference type="SUPFAM" id="SSF111283">
    <property type="entry name" value="Putative modulator of DNA gyrase, PmbA/TldD"/>
    <property type="match status" value="1"/>
</dbReference>
<evidence type="ECO:0000313" key="2">
    <source>
        <dbReference type="EMBL" id="CAA9227371.1"/>
    </source>
</evidence>